<protein>
    <submittedName>
        <fullName evidence="12">Multidrug effflux MFS transporter</fullName>
    </submittedName>
</protein>
<comment type="subcellular location">
    <subcellularLocation>
        <location evidence="1">Cell membrane</location>
        <topology evidence="1">Multi-pass membrane protein</topology>
    </subcellularLocation>
</comment>
<dbReference type="CDD" id="cd17320">
    <property type="entry name" value="MFS_MdfA_MDR_like"/>
    <property type="match status" value="1"/>
</dbReference>
<feature type="transmembrane region" description="Helical" evidence="10">
    <location>
        <begin position="75"/>
        <end position="94"/>
    </location>
</feature>
<comment type="similarity">
    <text evidence="2">Belongs to the major facilitator superfamily. Bcr/CmlA family.</text>
</comment>
<feature type="region of interest" description="Disordered" evidence="9">
    <location>
        <begin position="1"/>
        <end position="33"/>
    </location>
</feature>
<dbReference type="PROSITE" id="PS50850">
    <property type="entry name" value="MFS"/>
    <property type="match status" value="1"/>
</dbReference>
<dbReference type="NCBIfam" id="TIGR00710">
    <property type="entry name" value="efflux_Bcr_CflA"/>
    <property type="match status" value="1"/>
</dbReference>
<evidence type="ECO:0000256" key="5">
    <source>
        <dbReference type="ARBA" id="ARBA00022475"/>
    </source>
</evidence>
<sequence>MTGPAPSEDPAAGAGEERTAGRTGSRTDSQTLSRRAHRARLVVLGALTAAAPLSLDTYLPALPALTADLATTPSIAQLSLTACLVGLALGQLVAGPLSDVLGRRRPMLIGSAGFAVASVLCAVAPSVEVLIALRLAQGLLGAVGIVVARAVVRDTSDATSSARSFATLMLVSGVAPIVAPVLGGQLLRVTSWRGVFVVLAVYGALAGVAVLLLVRESLPRSRRRSGSAAATAASFRVLLSDRRVLACVLTAGLLFAAMFAYISGSTFVLQELYGLSPQGFSGVFAANSVAIVTSVQVAGRLAGSGRVRPERLLVVGLGVALTGTSVLLASALLDVGLAGILAGLVVTVIGVGFVLPNATTLTLADHPEHAGSASALLGTAQFLVGAGTAPLVGIAGGRSAVPMAATMAGAVVAGAVVFAVLWRTPERGPGSEQAARPSHP</sequence>
<dbReference type="SUPFAM" id="SSF103473">
    <property type="entry name" value="MFS general substrate transporter"/>
    <property type="match status" value="1"/>
</dbReference>
<evidence type="ECO:0000313" key="13">
    <source>
        <dbReference type="Proteomes" id="UP001595909"/>
    </source>
</evidence>
<dbReference type="PANTHER" id="PTHR23502">
    <property type="entry name" value="MAJOR FACILITATOR SUPERFAMILY"/>
    <property type="match status" value="1"/>
</dbReference>
<gene>
    <name evidence="12" type="ORF">ACFPEL_07770</name>
</gene>
<evidence type="ECO:0000256" key="7">
    <source>
        <dbReference type="ARBA" id="ARBA00022989"/>
    </source>
</evidence>
<accession>A0ABV9RGE3</accession>
<feature type="transmembrane region" description="Helical" evidence="10">
    <location>
        <begin position="375"/>
        <end position="395"/>
    </location>
</feature>
<dbReference type="PANTHER" id="PTHR23502:SF132">
    <property type="entry name" value="POLYAMINE TRANSPORTER 2-RELATED"/>
    <property type="match status" value="1"/>
</dbReference>
<name>A0ABV9RGE3_9PSEU</name>
<evidence type="ECO:0000256" key="1">
    <source>
        <dbReference type="ARBA" id="ARBA00004651"/>
    </source>
</evidence>
<dbReference type="InterPro" id="IPR011701">
    <property type="entry name" value="MFS"/>
</dbReference>
<dbReference type="PROSITE" id="PS00216">
    <property type="entry name" value="SUGAR_TRANSPORT_1"/>
    <property type="match status" value="1"/>
</dbReference>
<proteinExistence type="inferred from homology"/>
<dbReference type="InterPro" id="IPR020846">
    <property type="entry name" value="MFS_dom"/>
</dbReference>
<evidence type="ECO:0000256" key="9">
    <source>
        <dbReference type="SAM" id="MobiDB-lite"/>
    </source>
</evidence>
<keyword evidence="8 10" id="KW-0472">Membrane</keyword>
<keyword evidence="13" id="KW-1185">Reference proteome</keyword>
<feature type="transmembrane region" description="Helical" evidence="10">
    <location>
        <begin position="39"/>
        <end position="55"/>
    </location>
</feature>
<feature type="transmembrane region" description="Helical" evidence="10">
    <location>
        <begin position="313"/>
        <end position="333"/>
    </location>
</feature>
<evidence type="ECO:0000256" key="2">
    <source>
        <dbReference type="ARBA" id="ARBA00006236"/>
    </source>
</evidence>
<feature type="transmembrane region" description="Helical" evidence="10">
    <location>
        <begin position="282"/>
        <end position="301"/>
    </location>
</feature>
<evidence type="ECO:0000259" key="11">
    <source>
        <dbReference type="PROSITE" id="PS50850"/>
    </source>
</evidence>
<dbReference type="InterPro" id="IPR001958">
    <property type="entry name" value="Tet-R_TetA/multi-R_MdtG-like"/>
</dbReference>
<feature type="transmembrane region" description="Helical" evidence="10">
    <location>
        <begin position="106"/>
        <end position="125"/>
    </location>
</feature>
<dbReference type="Pfam" id="PF07690">
    <property type="entry name" value="MFS_1"/>
    <property type="match status" value="1"/>
</dbReference>
<feature type="transmembrane region" description="Helical" evidence="10">
    <location>
        <begin position="401"/>
        <end position="422"/>
    </location>
</feature>
<dbReference type="Proteomes" id="UP001595909">
    <property type="component" value="Unassembled WGS sequence"/>
</dbReference>
<dbReference type="EMBL" id="JBHSIM010000017">
    <property type="protein sequence ID" value="MFC4832303.1"/>
    <property type="molecule type" value="Genomic_DNA"/>
</dbReference>
<evidence type="ECO:0000313" key="12">
    <source>
        <dbReference type="EMBL" id="MFC4832303.1"/>
    </source>
</evidence>
<reference evidence="13" key="1">
    <citation type="journal article" date="2019" name="Int. J. Syst. Evol. Microbiol.">
        <title>The Global Catalogue of Microorganisms (GCM) 10K type strain sequencing project: providing services to taxonomists for standard genome sequencing and annotation.</title>
        <authorList>
            <consortium name="The Broad Institute Genomics Platform"/>
            <consortium name="The Broad Institute Genome Sequencing Center for Infectious Disease"/>
            <person name="Wu L."/>
            <person name="Ma J."/>
        </authorList>
    </citation>
    <scope>NUCLEOTIDE SEQUENCE [LARGE SCALE GENOMIC DNA]</scope>
    <source>
        <strain evidence="13">CCUG 50347</strain>
    </source>
</reference>
<dbReference type="Gene3D" id="1.20.1720.10">
    <property type="entry name" value="Multidrug resistance protein D"/>
    <property type="match status" value="1"/>
</dbReference>
<evidence type="ECO:0000256" key="10">
    <source>
        <dbReference type="SAM" id="Phobius"/>
    </source>
</evidence>
<evidence type="ECO:0000256" key="6">
    <source>
        <dbReference type="ARBA" id="ARBA00022692"/>
    </source>
</evidence>
<comment type="caution">
    <text evidence="12">The sequence shown here is derived from an EMBL/GenBank/DDBJ whole genome shotgun (WGS) entry which is preliminary data.</text>
</comment>
<comment type="similarity">
    <text evidence="3">Belongs to the major facilitator superfamily. TCR/Tet family.</text>
</comment>
<feature type="transmembrane region" description="Helical" evidence="10">
    <location>
        <begin position="339"/>
        <end position="363"/>
    </location>
</feature>
<evidence type="ECO:0000256" key="3">
    <source>
        <dbReference type="ARBA" id="ARBA00007520"/>
    </source>
</evidence>
<feature type="transmembrane region" description="Helical" evidence="10">
    <location>
        <begin position="131"/>
        <end position="152"/>
    </location>
</feature>
<evidence type="ECO:0000256" key="4">
    <source>
        <dbReference type="ARBA" id="ARBA00022448"/>
    </source>
</evidence>
<feature type="transmembrane region" description="Helical" evidence="10">
    <location>
        <begin position="244"/>
        <end position="262"/>
    </location>
</feature>
<dbReference type="InterPro" id="IPR036259">
    <property type="entry name" value="MFS_trans_sf"/>
</dbReference>
<keyword evidence="6 10" id="KW-0812">Transmembrane</keyword>
<keyword evidence="5" id="KW-1003">Cell membrane</keyword>
<feature type="domain" description="Major facilitator superfamily (MFS) profile" evidence="11">
    <location>
        <begin position="38"/>
        <end position="427"/>
    </location>
</feature>
<keyword evidence="7 10" id="KW-1133">Transmembrane helix</keyword>
<organism evidence="12 13">
    <name type="scientific">Actinomycetospora chibensis</name>
    <dbReference type="NCBI Taxonomy" id="663606"/>
    <lineage>
        <taxon>Bacteria</taxon>
        <taxon>Bacillati</taxon>
        <taxon>Actinomycetota</taxon>
        <taxon>Actinomycetes</taxon>
        <taxon>Pseudonocardiales</taxon>
        <taxon>Pseudonocardiaceae</taxon>
        <taxon>Actinomycetospora</taxon>
    </lineage>
</organism>
<dbReference type="InterPro" id="IPR005829">
    <property type="entry name" value="Sugar_transporter_CS"/>
</dbReference>
<keyword evidence="4" id="KW-0813">Transport</keyword>
<dbReference type="PRINTS" id="PR01035">
    <property type="entry name" value="TCRTETA"/>
</dbReference>
<evidence type="ECO:0000256" key="8">
    <source>
        <dbReference type="ARBA" id="ARBA00023136"/>
    </source>
</evidence>
<dbReference type="RefSeq" id="WP_274190444.1">
    <property type="nucleotide sequence ID" value="NZ_BAABHN010000017.1"/>
</dbReference>
<feature type="transmembrane region" description="Helical" evidence="10">
    <location>
        <begin position="164"/>
        <end position="182"/>
    </location>
</feature>
<feature type="transmembrane region" description="Helical" evidence="10">
    <location>
        <begin position="194"/>
        <end position="214"/>
    </location>
</feature>
<dbReference type="InterPro" id="IPR004812">
    <property type="entry name" value="Efflux_drug-R_Bcr/CmlA"/>
</dbReference>